<dbReference type="InterPro" id="IPR023772">
    <property type="entry name" value="DNA-bd_HTH_TetR-type_CS"/>
</dbReference>
<dbReference type="PROSITE" id="PS50977">
    <property type="entry name" value="HTH_TETR_2"/>
    <property type="match status" value="1"/>
</dbReference>
<dbReference type="PROSITE" id="PS01081">
    <property type="entry name" value="HTH_TETR_1"/>
    <property type="match status" value="1"/>
</dbReference>
<feature type="DNA-binding region" description="H-T-H motif" evidence="2">
    <location>
        <begin position="24"/>
        <end position="43"/>
    </location>
</feature>
<evidence type="ECO:0000313" key="5">
    <source>
        <dbReference type="Proteomes" id="UP001300763"/>
    </source>
</evidence>
<dbReference type="RefSeq" id="WP_274203507.1">
    <property type="nucleotide sequence ID" value="NZ_JAQZAO010000017.1"/>
</dbReference>
<dbReference type="Gene3D" id="1.10.10.60">
    <property type="entry name" value="Homeodomain-like"/>
    <property type="match status" value="1"/>
</dbReference>
<evidence type="ECO:0000259" key="3">
    <source>
        <dbReference type="PROSITE" id="PS50977"/>
    </source>
</evidence>
<dbReference type="PANTHER" id="PTHR30055:SF223">
    <property type="entry name" value="HTH-TYPE TRANSCRIPTIONAL REGULATOR UIDR"/>
    <property type="match status" value="1"/>
</dbReference>
<dbReference type="Proteomes" id="UP001300763">
    <property type="component" value="Unassembled WGS sequence"/>
</dbReference>
<accession>A0ABT5T1I6</accession>
<comment type="caution">
    <text evidence="4">The sequence shown here is derived from an EMBL/GenBank/DDBJ whole genome shotgun (WGS) entry which is preliminary data.</text>
</comment>
<dbReference type="InterPro" id="IPR036271">
    <property type="entry name" value="Tet_transcr_reg_TetR-rel_C_sf"/>
</dbReference>
<keyword evidence="1 2" id="KW-0238">DNA-binding</keyword>
<sequence length="186" mass="19678">MSTRTAVLAAASRVFADEGVGAASIGRIAAAAGVTRPTVYAYFDTKEAIFTALVEEVRDAFLAAQEVPDTGDPAPVARAVITSYLELHVRHLPLLAAIDQRARTDPAVAAARDDLLARVHRRNARFVERLAAAGRSRPALGAPALSEAITGIVRRFAEVAEHADAATRVRLADDAVAAYLRLVGLD</sequence>
<dbReference type="InterPro" id="IPR009057">
    <property type="entry name" value="Homeodomain-like_sf"/>
</dbReference>
<dbReference type="SUPFAM" id="SSF46689">
    <property type="entry name" value="Homeodomain-like"/>
    <property type="match status" value="1"/>
</dbReference>
<dbReference type="Pfam" id="PF00440">
    <property type="entry name" value="TetR_N"/>
    <property type="match status" value="1"/>
</dbReference>
<dbReference type="InterPro" id="IPR001647">
    <property type="entry name" value="HTH_TetR"/>
</dbReference>
<proteinExistence type="predicted"/>
<protein>
    <submittedName>
        <fullName evidence="4">Helix-turn-helix domain containing protein</fullName>
    </submittedName>
</protein>
<reference evidence="4 5" key="1">
    <citation type="submission" date="2023-02" db="EMBL/GenBank/DDBJ databases">
        <title>Genome sequencing required for Actinomycetospora new species description.</title>
        <authorList>
            <person name="Saimee Y."/>
            <person name="Duangmal K."/>
        </authorList>
    </citation>
    <scope>NUCLEOTIDE SEQUENCE [LARGE SCALE GENOMIC DNA]</scope>
    <source>
        <strain evidence="4 5">DW7H6</strain>
    </source>
</reference>
<name>A0ABT5T1I6_9PSEU</name>
<gene>
    <name evidence="4" type="ORF">PGB27_26825</name>
</gene>
<dbReference type="EMBL" id="JAQZAO010000017">
    <property type="protein sequence ID" value="MDD7968977.1"/>
    <property type="molecule type" value="Genomic_DNA"/>
</dbReference>
<dbReference type="InterPro" id="IPR050109">
    <property type="entry name" value="HTH-type_TetR-like_transc_reg"/>
</dbReference>
<dbReference type="PANTHER" id="PTHR30055">
    <property type="entry name" value="HTH-TYPE TRANSCRIPTIONAL REGULATOR RUTR"/>
    <property type="match status" value="1"/>
</dbReference>
<dbReference type="SUPFAM" id="SSF48498">
    <property type="entry name" value="Tetracyclin repressor-like, C-terminal domain"/>
    <property type="match status" value="1"/>
</dbReference>
<feature type="domain" description="HTH tetR-type" evidence="3">
    <location>
        <begin position="1"/>
        <end position="61"/>
    </location>
</feature>
<dbReference type="PRINTS" id="PR00455">
    <property type="entry name" value="HTHTETR"/>
</dbReference>
<organism evidence="4 5">
    <name type="scientific">Actinomycetospora lemnae</name>
    <dbReference type="NCBI Taxonomy" id="3019891"/>
    <lineage>
        <taxon>Bacteria</taxon>
        <taxon>Bacillati</taxon>
        <taxon>Actinomycetota</taxon>
        <taxon>Actinomycetes</taxon>
        <taxon>Pseudonocardiales</taxon>
        <taxon>Pseudonocardiaceae</taxon>
        <taxon>Actinomycetospora</taxon>
    </lineage>
</organism>
<evidence type="ECO:0000256" key="1">
    <source>
        <dbReference type="ARBA" id="ARBA00023125"/>
    </source>
</evidence>
<evidence type="ECO:0000313" key="4">
    <source>
        <dbReference type="EMBL" id="MDD7968977.1"/>
    </source>
</evidence>
<dbReference type="Gene3D" id="1.10.357.10">
    <property type="entry name" value="Tetracycline Repressor, domain 2"/>
    <property type="match status" value="1"/>
</dbReference>
<keyword evidence="5" id="KW-1185">Reference proteome</keyword>
<evidence type="ECO:0000256" key="2">
    <source>
        <dbReference type="PROSITE-ProRule" id="PRU00335"/>
    </source>
</evidence>